<organism evidence="2 3">
    <name type="scientific">Marinoscillum luteum</name>
    <dbReference type="NCBI Taxonomy" id="861051"/>
    <lineage>
        <taxon>Bacteria</taxon>
        <taxon>Pseudomonadati</taxon>
        <taxon>Bacteroidota</taxon>
        <taxon>Cytophagia</taxon>
        <taxon>Cytophagales</taxon>
        <taxon>Reichenbachiellaceae</taxon>
        <taxon>Marinoscillum</taxon>
    </lineage>
</organism>
<dbReference type="EMBL" id="JBIPKE010000004">
    <property type="protein sequence ID" value="MFH6981824.1"/>
    <property type="molecule type" value="Genomic_DNA"/>
</dbReference>
<comment type="caution">
    <text evidence="2">The sequence shown here is derived from an EMBL/GenBank/DDBJ whole genome shotgun (WGS) entry which is preliminary data.</text>
</comment>
<protein>
    <submittedName>
        <fullName evidence="2">DUF2490 domain-containing protein</fullName>
    </submittedName>
</protein>
<dbReference type="Pfam" id="PF10677">
    <property type="entry name" value="DUF2490"/>
    <property type="match status" value="1"/>
</dbReference>
<keyword evidence="3" id="KW-1185">Reference proteome</keyword>
<keyword evidence="1" id="KW-0732">Signal</keyword>
<feature type="chain" id="PRO_5046795193" evidence="1">
    <location>
        <begin position="21"/>
        <end position="249"/>
    </location>
</feature>
<dbReference type="RefSeq" id="WP_159584645.1">
    <property type="nucleotide sequence ID" value="NZ_JBIPKE010000004.1"/>
</dbReference>
<dbReference type="InterPro" id="IPR019619">
    <property type="entry name" value="DUF2490"/>
</dbReference>
<name>A0ABW7N2C4_9BACT</name>
<gene>
    <name evidence="2" type="ORF">ACHKAR_00165</name>
</gene>
<accession>A0ABW7N2C4</accession>
<proteinExistence type="predicted"/>
<evidence type="ECO:0000256" key="1">
    <source>
        <dbReference type="SAM" id="SignalP"/>
    </source>
</evidence>
<sequence length="249" mass="29118">MKNCLFFTVFILVSVLQVSAQRTVDHQNLYWVKYQAVIPLSEQWRLKPSIEDRRYFDGNRQHMWLFTLDADRKLKNGWMAGVGFTRWTILLPSDPDSEFEVTQGEWRPYEYLTHSSRLSERFTLSSRYLMEERIRKNVGVDPVSGAPVIQDGYFFHFRFRMKAQIEYRLTPADASIPVHLAVYDELLVQFGTDKIDNIFDQNRISGLLKVGVGKQTDVSLGYINWYQQAPSGSAYVQRNILTLLVNQKF</sequence>
<reference evidence="2 3" key="1">
    <citation type="journal article" date="2013" name="Int. J. Syst. Evol. Microbiol.">
        <title>Marinoscillum luteum sp. nov., isolated from marine sediment.</title>
        <authorList>
            <person name="Cha I.T."/>
            <person name="Park S.J."/>
            <person name="Kim S.J."/>
            <person name="Kim J.G."/>
            <person name="Jung M.Y."/>
            <person name="Shin K.S."/>
            <person name="Kwon K.K."/>
            <person name="Yang S.H."/>
            <person name="Seo Y.S."/>
            <person name="Rhee S.K."/>
        </authorList>
    </citation>
    <scope>NUCLEOTIDE SEQUENCE [LARGE SCALE GENOMIC DNA]</scope>
    <source>
        <strain evidence="2 3">KCTC 23939</strain>
    </source>
</reference>
<dbReference type="Proteomes" id="UP001610063">
    <property type="component" value="Unassembled WGS sequence"/>
</dbReference>
<evidence type="ECO:0000313" key="3">
    <source>
        <dbReference type="Proteomes" id="UP001610063"/>
    </source>
</evidence>
<feature type="signal peptide" evidence="1">
    <location>
        <begin position="1"/>
        <end position="20"/>
    </location>
</feature>
<evidence type="ECO:0000313" key="2">
    <source>
        <dbReference type="EMBL" id="MFH6981824.1"/>
    </source>
</evidence>